<organism evidence="2 3">
    <name type="scientific">Crocosphaera subtropica (strain ATCC 51142 / BH68)</name>
    <name type="common">Cyanothece sp. (strain ATCC 51142)</name>
    <dbReference type="NCBI Taxonomy" id="43989"/>
    <lineage>
        <taxon>Bacteria</taxon>
        <taxon>Bacillati</taxon>
        <taxon>Cyanobacteriota</taxon>
        <taxon>Cyanophyceae</taxon>
        <taxon>Oscillatoriophycideae</taxon>
        <taxon>Chroococcales</taxon>
        <taxon>Aphanothecaceae</taxon>
        <taxon>Crocosphaera</taxon>
        <taxon>Crocosphaera subtropica</taxon>
    </lineage>
</organism>
<dbReference type="KEGG" id="cyt:cce_2941"/>
<evidence type="ECO:0008006" key="4">
    <source>
        <dbReference type="Google" id="ProtNLM"/>
    </source>
</evidence>
<dbReference type="EMBL" id="CP000806">
    <property type="protein sequence ID" value="ACB52289.1"/>
    <property type="molecule type" value="Genomic_DNA"/>
</dbReference>
<sequence length="170" mass="19024">MSVTKDTSKSINWSLLSVVIVLAAVAIWIGVRVILPDVPTVFAGRQPDNLGITHGKFHSCPNTPNCVNSQSTDAEHSIQPLTYEGNNKEAIAQLKDIINQQERTEIISETDNYLYAQFTSHWMGFIDDVEFYVNENQGVIDVRSASRLGESDLGVNRERIETIRQAFQQS</sequence>
<keyword evidence="1" id="KW-1133">Transmembrane helix</keyword>
<reference evidence="2 3" key="1">
    <citation type="journal article" date="2008" name="Proc. Natl. Acad. Sci. U.S.A.">
        <title>The genome of Cyanothece 51142, a unicellular diazotrophic cyanobacterium important in the marine nitrogen cycle.</title>
        <authorList>
            <person name="Welsh E.A."/>
            <person name="Liberton M."/>
            <person name="Stoeckel J."/>
            <person name="Loh T."/>
            <person name="Elvitigala T."/>
            <person name="Wang C."/>
            <person name="Wollam A."/>
            <person name="Fulton R.S."/>
            <person name="Clifton S.W."/>
            <person name="Jacobs J.M."/>
            <person name="Aurora R."/>
            <person name="Ghosh B.K."/>
            <person name="Sherman L.A."/>
            <person name="Smith R.D."/>
            <person name="Wilson R.K."/>
            <person name="Pakrasi H.B."/>
        </authorList>
    </citation>
    <scope>NUCLEOTIDE SEQUENCE [LARGE SCALE GENOMIC DNA]</scope>
    <source>
        <strain evidence="3">ATCC 51142 / BH68</strain>
    </source>
</reference>
<keyword evidence="1" id="KW-0472">Membrane</keyword>
<dbReference type="eggNOG" id="COG4446">
    <property type="taxonomic scope" value="Bacteria"/>
</dbReference>
<evidence type="ECO:0000313" key="3">
    <source>
        <dbReference type="Proteomes" id="UP000001203"/>
    </source>
</evidence>
<name>B1WVV6_CROS5</name>
<keyword evidence="3" id="KW-1185">Reference proteome</keyword>
<keyword evidence="1" id="KW-0812">Transmembrane</keyword>
<dbReference type="PANTHER" id="PTHR34801:SF6">
    <property type="entry name" value="SLL1620 PROTEIN"/>
    <property type="match status" value="1"/>
</dbReference>
<dbReference type="Proteomes" id="UP000001203">
    <property type="component" value="Chromosome circular"/>
</dbReference>
<dbReference type="Pfam" id="PF07386">
    <property type="entry name" value="DUF1499"/>
    <property type="match status" value="1"/>
</dbReference>
<dbReference type="AlphaFoldDB" id="B1WVV6"/>
<dbReference type="OrthoDB" id="9793534at2"/>
<dbReference type="RefSeq" id="WP_009547400.1">
    <property type="nucleotide sequence ID" value="NC_010546.1"/>
</dbReference>
<evidence type="ECO:0000256" key="1">
    <source>
        <dbReference type="SAM" id="Phobius"/>
    </source>
</evidence>
<gene>
    <name evidence="2" type="ordered locus">cce_2941</name>
</gene>
<protein>
    <recommendedName>
        <fullName evidence="4">DUF1499-containing protein</fullName>
    </recommendedName>
</protein>
<dbReference type="STRING" id="43989.cce_2941"/>
<feature type="transmembrane region" description="Helical" evidence="1">
    <location>
        <begin position="12"/>
        <end position="31"/>
    </location>
</feature>
<evidence type="ECO:0000313" key="2">
    <source>
        <dbReference type="EMBL" id="ACB52289.1"/>
    </source>
</evidence>
<accession>B1WVV6</accession>
<proteinExistence type="predicted"/>
<dbReference type="InterPro" id="IPR010865">
    <property type="entry name" value="DUF1499"/>
</dbReference>
<dbReference type="HOGENOM" id="CLU_105603_1_0_3"/>
<dbReference type="PANTHER" id="PTHR34801">
    <property type="entry name" value="EXPRESSED PROTEIN"/>
    <property type="match status" value="1"/>
</dbReference>